<proteinExistence type="predicted"/>
<sequence>MIKRGFARGCSIVLCWSLLVVRQLVDVRSVLLPQRKVVPRYMRVLGEAIEEWAEYSRLLPRYGLILNRASKECWIASRAAPVVEKHRKKWIECSPEHKKRIVDSHVDMMVDCFNILTEICEDTSGNYQLDDAIYSDLQQACRNALGNDVVLETVGSRARATCGWSNIDLDVDIQVSRDAKSSRANVPFTDSDKKKVAHELKKLELVSNITIGNVAIKFRIWTMDFDLVLWRDRPEMFPALRGGRDFYRNSAGINAFFDDVRAAKAAARGLRHFLPKRYRPKGILLDAITWRVASNGRFRLAQGGTPMRHGAINLFLTVMQELVDWENSCFGSDLMHDLSLMSERERQKYMPGLTNMYTVELDVFLYEILTTTFCHIILQQYEDDLDLLDNEAFFTGRCEAMDRLRGLYEQAFSE</sequence>
<gene>
    <name evidence="2" type="ORF">SNAT2548_LOCUS33814</name>
</gene>
<evidence type="ECO:0000313" key="3">
    <source>
        <dbReference type="Proteomes" id="UP000604046"/>
    </source>
</evidence>
<dbReference type="AlphaFoldDB" id="A0A812V2C7"/>
<feature type="signal peptide" evidence="1">
    <location>
        <begin position="1"/>
        <end position="29"/>
    </location>
</feature>
<comment type="caution">
    <text evidence="2">The sequence shown here is derived from an EMBL/GenBank/DDBJ whole genome shotgun (WGS) entry which is preliminary data.</text>
</comment>
<dbReference type="Proteomes" id="UP000604046">
    <property type="component" value="Unassembled WGS sequence"/>
</dbReference>
<dbReference type="OrthoDB" id="407988at2759"/>
<reference evidence="2" key="1">
    <citation type="submission" date="2021-02" db="EMBL/GenBank/DDBJ databases">
        <authorList>
            <person name="Dougan E. K."/>
            <person name="Rhodes N."/>
            <person name="Thang M."/>
            <person name="Chan C."/>
        </authorList>
    </citation>
    <scope>NUCLEOTIDE SEQUENCE</scope>
</reference>
<evidence type="ECO:0000256" key="1">
    <source>
        <dbReference type="SAM" id="SignalP"/>
    </source>
</evidence>
<evidence type="ECO:0008006" key="4">
    <source>
        <dbReference type="Google" id="ProtNLM"/>
    </source>
</evidence>
<keyword evidence="1" id="KW-0732">Signal</keyword>
<name>A0A812V2C7_9DINO</name>
<organism evidence="2 3">
    <name type="scientific">Symbiodinium natans</name>
    <dbReference type="NCBI Taxonomy" id="878477"/>
    <lineage>
        <taxon>Eukaryota</taxon>
        <taxon>Sar</taxon>
        <taxon>Alveolata</taxon>
        <taxon>Dinophyceae</taxon>
        <taxon>Suessiales</taxon>
        <taxon>Symbiodiniaceae</taxon>
        <taxon>Symbiodinium</taxon>
    </lineage>
</organism>
<evidence type="ECO:0000313" key="2">
    <source>
        <dbReference type="EMBL" id="CAE7594092.1"/>
    </source>
</evidence>
<protein>
    <recommendedName>
        <fullName evidence="4">Polymerase nucleotidyl transferase domain-containing protein</fullName>
    </recommendedName>
</protein>
<keyword evidence="3" id="KW-1185">Reference proteome</keyword>
<dbReference type="EMBL" id="CAJNDS010002779">
    <property type="protein sequence ID" value="CAE7594092.1"/>
    <property type="molecule type" value="Genomic_DNA"/>
</dbReference>
<feature type="chain" id="PRO_5032726945" description="Polymerase nucleotidyl transferase domain-containing protein" evidence="1">
    <location>
        <begin position="30"/>
        <end position="414"/>
    </location>
</feature>
<accession>A0A812V2C7</accession>